<keyword evidence="1" id="KW-0812">Transmembrane</keyword>
<dbReference type="Proteomes" id="UP000828251">
    <property type="component" value="Unassembled WGS sequence"/>
</dbReference>
<proteinExistence type="predicted"/>
<protein>
    <recommendedName>
        <fullName evidence="2">Nucleotide-diphospho-sugar transferase domain-containing protein</fullName>
    </recommendedName>
</protein>
<keyword evidence="1" id="KW-0472">Membrane</keyword>
<keyword evidence="4" id="KW-1185">Reference proteome</keyword>
<comment type="caution">
    <text evidence="3">The sequence shown here is derived from an EMBL/GenBank/DDBJ whole genome shotgun (WGS) entry which is preliminary data.</text>
</comment>
<reference evidence="3 4" key="1">
    <citation type="journal article" date="2021" name="Plant Biotechnol. J.">
        <title>Multi-omics assisted identification of the key and species-specific regulatory components of drought-tolerant mechanisms in Gossypium stocksii.</title>
        <authorList>
            <person name="Yu D."/>
            <person name="Ke L."/>
            <person name="Zhang D."/>
            <person name="Wu Y."/>
            <person name="Sun Y."/>
            <person name="Mei J."/>
            <person name="Sun J."/>
            <person name="Sun Y."/>
        </authorList>
    </citation>
    <scope>NUCLEOTIDE SEQUENCE [LARGE SCALE GENOMIC DNA]</scope>
    <source>
        <strain evidence="4">cv. E1</strain>
        <tissue evidence="3">Leaf</tissue>
    </source>
</reference>
<dbReference type="EMBL" id="JAIQCV010000004">
    <property type="protein sequence ID" value="KAH1108302.1"/>
    <property type="molecule type" value="Genomic_DNA"/>
</dbReference>
<evidence type="ECO:0000313" key="4">
    <source>
        <dbReference type="Proteomes" id="UP000828251"/>
    </source>
</evidence>
<dbReference type="OrthoDB" id="540503at2759"/>
<name>A0A9D3W4U1_9ROSI</name>
<sequence>MEHTKKFSPGTSAIVFLLFAGFLYICVWSPSNPLLPFDQPNGSPKNFTAVEFAVKDELDLALEEASMRNKTVIIAVVNGAYVEQSVNAETTMLDLFLESFWLGEDTRPLLKHLLLVAVDQTAYDRCMFKRLHCYRLVTEGVDFGEEKVFMSRDFIKMMWRRTFFLMEVLRRGYSFIFTDTDVVWLRNPFTKLSLNETYDLQISVDKYFGSRRPEHNFINTGFYYIRSNNKTISLFDKWYSLKDNSTRKKEQDVLLDLLRHGVVTELDLRVRFLETRHFSGFCEDSKDVGAVTTVHANCCRHINAKVRDLKAVLRDWKRFKAALTKYPKAARTSAIVFLLLAGLLYLCVWSPSNPLLPFHEPNGSPKNYTGVEFLVKDKLDLALEEASMPNKTVIIAVVNRAYVEQSVNAETTMLDLFLESFWVGEDTRALLEHLLLVTVDQTAYDRCMFKRLHCYRLVTEGVDFGEEKVYMSRDFVKMMWRRTLFLLDVLRRGYSFIFTDTDVMWLRNPFAKLSLNGTEDIQISVDKFYGDPRPEHNLINTGFYHIRSNNRTISLFEKWYSLNNSTWKKEQDVLIDLLRQGIVTQLHLRVRFLETRHFSGFCEDSRDVSSVTTVHANCCRHINAKVRDLTAVLRDWKRFKAAVTKYPNAARNITMSFGWSPHGGCWNSWKPQH</sequence>
<dbReference type="PANTHER" id="PTHR46038:SF12">
    <property type="entry name" value="OS03G0731800 PROTEIN"/>
    <property type="match status" value="1"/>
</dbReference>
<evidence type="ECO:0000256" key="1">
    <source>
        <dbReference type="SAM" id="Phobius"/>
    </source>
</evidence>
<feature type="domain" description="Nucleotide-diphospho-sugar transferase" evidence="2">
    <location>
        <begin position="430"/>
        <end position="629"/>
    </location>
</feature>
<dbReference type="InterPro" id="IPR005069">
    <property type="entry name" value="Nucl-diP-sugar_transferase"/>
</dbReference>
<evidence type="ECO:0000259" key="2">
    <source>
        <dbReference type="Pfam" id="PF03407"/>
    </source>
</evidence>
<feature type="domain" description="Nucleotide-diphospho-sugar transferase" evidence="2">
    <location>
        <begin position="109"/>
        <end position="309"/>
    </location>
</feature>
<organism evidence="3 4">
    <name type="scientific">Gossypium stocksii</name>
    <dbReference type="NCBI Taxonomy" id="47602"/>
    <lineage>
        <taxon>Eukaryota</taxon>
        <taxon>Viridiplantae</taxon>
        <taxon>Streptophyta</taxon>
        <taxon>Embryophyta</taxon>
        <taxon>Tracheophyta</taxon>
        <taxon>Spermatophyta</taxon>
        <taxon>Magnoliopsida</taxon>
        <taxon>eudicotyledons</taxon>
        <taxon>Gunneridae</taxon>
        <taxon>Pentapetalae</taxon>
        <taxon>rosids</taxon>
        <taxon>malvids</taxon>
        <taxon>Malvales</taxon>
        <taxon>Malvaceae</taxon>
        <taxon>Malvoideae</taxon>
        <taxon>Gossypium</taxon>
    </lineage>
</organism>
<dbReference type="PANTHER" id="PTHR46038">
    <property type="entry name" value="EXPRESSED PROTEIN-RELATED"/>
    <property type="match status" value="1"/>
</dbReference>
<evidence type="ECO:0000313" key="3">
    <source>
        <dbReference type="EMBL" id="KAH1108302.1"/>
    </source>
</evidence>
<dbReference type="InterPro" id="IPR044821">
    <property type="entry name" value="At1g28695/At4g15970-like"/>
</dbReference>
<keyword evidence="1" id="KW-1133">Transmembrane helix</keyword>
<gene>
    <name evidence="3" type="ORF">J1N35_012070</name>
</gene>
<feature type="transmembrane region" description="Helical" evidence="1">
    <location>
        <begin position="12"/>
        <end position="29"/>
    </location>
</feature>
<dbReference type="Pfam" id="PF03407">
    <property type="entry name" value="Nucleotid_trans"/>
    <property type="match status" value="2"/>
</dbReference>
<dbReference type="AlphaFoldDB" id="A0A9D3W4U1"/>
<accession>A0A9D3W4U1</accession>